<dbReference type="EMBL" id="NSKB01000003">
    <property type="protein sequence ID" value="PAU77197.1"/>
    <property type="molecule type" value="Genomic_DNA"/>
</dbReference>
<evidence type="ECO:0000259" key="4">
    <source>
        <dbReference type="SMART" id="SM00062"/>
    </source>
</evidence>
<dbReference type="Gene3D" id="3.40.190.10">
    <property type="entry name" value="Periplasmic binding protein-like II"/>
    <property type="match status" value="2"/>
</dbReference>
<proteinExistence type="inferred from homology"/>
<comment type="similarity">
    <text evidence="1">Belongs to the phosphate/phosphite/phosphonate binding protein family.</text>
</comment>
<protein>
    <submittedName>
        <fullName evidence="5">Phosphonate ABC transporter substrate-binding protein</fullName>
    </submittedName>
</protein>
<dbReference type="RefSeq" id="WP_095620370.1">
    <property type="nucleotide sequence ID" value="NZ_NSKB01000003.1"/>
</dbReference>
<evidence type="ECO:0000256" key="2">
    <source>
        <dbReference type="ARBA" id="ARBA00022729"/>
    </source>
</evidence>
<dbReference type="InterPro" id="IPR001638">
    <property type="entry name" value="Solute-binding_3/MltF_N"/>
</dbReference>
<accession>A0A2A2EXW2</accession>
<dbReference type="InterPro" id="IPR005770">
    <property type="entry name" value="PhnD"/>
</dbReference>
<dbReference type="PANTHER" id="PTHR35841:SF1">
    <property type="entry name" value="PHOSPHONATES-BINDING PERIPLASMIC PROTEIN"/>
    <property type="match status" value="1"/>
</dbReference>
<organism evidence="5 6">
    <name type="scientific">Halomonas salipaludis</name>
    <dbReference type="NCBI Taxonomy" id="2032625"/>
    <lineage>
        <taxon>Bacteria</taxon>
        <taxon>Pseudomonadati</taxon>
        <taxon>Pseudomonadota</taxon>
        <taxon>Gammaproteobacteria</taxon>
        <taxon>Oceanospirillales</taxon>
        <taxon>Halomonadaceae</taxon>
        <taxon>Halomonas</taxon>
    </lineage>
</organism>
<dbReference type="SUPFAM" id="SSF53850">
    <property type="entry name" value="Periplasmic binding protein-like II"/>
    <property type="match status" value="1"/>
</dbReference>
<dbReference type="GO" id="GO:0043190">
    <property type="term" value="C:ATP-binding cassette (ABC) transporter complex"/>
    <property type="evidence" value="ECO:0007669"/>
    <property type="project" value="InterPro"/>
</dbReference>
<dbReference type="GO" id="GO:0055085">
    <property type="term" value="P:transmembrane transport"/>
    <property type="evidence" value="ECO:0007669"/>
    <property type="project" value="InterPro"/>
</dbReference>
<sequence length="286" mass="31029">MKTSLLSLVAAIALAAAGQTQAQAADSCPTTLRFADTGIEGTEELQRAFQEFVDEVESRLGVEVEFFPVGNRTTAINALRFEQVDIVLAGPSEYVLMAERVEDIKPITAIVRPEYYSVFIAPTDSDIETLEDLRGKHVAMKDHGSTTGHIMPSYMLHQAGLDIDRDLQITLLDGARMQALASGEVDAVGTGVRDFAPFAEQHGEENYRIIARGQDMPGDPMVAGPHIAADCVAEIQEAFMADPDGLLQAILAPGERDKYIGAEMVRVVDAEYDVVRDSYALLGLND</sequence>
<keyword evidence="2 3" id="KW-0732">Signal</keyword>
<evidence type="ECO:0000313" key="5">
    <source>
        <dbReference type="EMBL" id="PAU77197.1"/>
    </source>
</evidence>
<feature type="domain" description="Solute-binding protein family 3/N-terminal" evidence="4">
    <location>
        <begin position="31"/>
        <end position="254"/>
    </location>
</feature>
<dbReference type="OrthoDB" id="225238at2"/>
<gene>
    <name evidence="5" type="ORF">CK498_08060</name>
</gene>
<dbReference type="SMART" id="SM00062">
    <property type="entry name" value="PBPb"/>
    <property type="match status" value="1"/>
</dbReference>
<dbReference type="NCBIfam" id="TIGR01098">
    <property type="entry name" value="3A0109s03R"/>
    <property type="match status" value="1"/>
</dbReference>
<dbReference type="PANTHER" id="PTHR35841">
    <property type="entry name" value="PHOSPHONATES-BINDING PERIPLASMIC PROTEIN"/>
    <property type="match status" value="1"/>
</dbReference>
<name>A0A2A2EXW2_9GAMM</name>
<dbReference type="AlphaFoldDB" id="A0A2A2EXW2"/>
<dbReference type="Pfam" id="PF12974">
    <property type="entry name" value="Phosphonate-bd"/>
    <property type="match status" value="1"/>
</dbReference>
<feature type="signal peptide" evidence="3">
    <location>
        <begin position="1"/>
        <end position="24"/>
    </location>
</feature>
<evidence type="ECO:0000313" key="6">
    <source>
        <dbReference type="Proteomes" id="UP000217771"/>
    </source>
</evidence>
<reference evidence="5 6" key="1">
    <citation type="submission" date="2017-08" db="EMBL/GenBank/DDBJ databases">
        <title>Halomonas alkalisoli sp. nov., isolated from saline alkaline soil.</title>
        <authorList>
            <person name="Wang D."/>
            <person name="Zhang G."/>
        </authorList>
    </citation>
    <scope>NUCLEOTIDE SEQUENCE [LARGE SCALE GENOMIC DNA]</scope>
    <source>
        <strain evidence="5 6">WRN001</strain>
    </source>
</reference>
<keyword evidence="6" id="KW-1185">Reference proteome</keyword>
<comment type="caution">
    <text evidence="5">The sequence shown here is derived from an EMBL/GenBank/DDBJ whole genome shotgun (WGS) entry which is preliminary data.</text>
</comment>
<feature type="chain" id="PRO_5012064586" evidence="3">
    <location>
        <begin position="25"/>
        <end position="286"/>
    </location>
</feature>
<evidence type="ECO:0000256" key="1">
    <source>
        <dbReference type="ARBA" id="ARBA00007162"/>
    </source>
</evidence>
<evidence type="ECO:0000256" key="3">
    <source>
        <dbReference type="SAM" id="SignalP"/>
    </source>
</evidence>
<dbReference type="Proteomes" id="UP000217771">
    <property type="component" value="Unassembled WGS sequence"/>
</dbReference>